<dbReference type="CDD" id="cd02869">
    <property type="entry name" value="PseudoU_synth_RluA_like"/>
    <property type="match status" value="1"/>
</dbReference>
<dbReference type="RefSeq" id="WP_118923634.1">
    <property type="nucleotide sequence ID" value="NZ_QWEG01000015.1"/>
</dbReference>
<feature type="active site" evidence="3">
    <location>
        <position position="141"/>
    </location>
</feature>
<dbReference type="AlphaFoldDB" id="A0A417YKW0"/>
<reference evidence="6 7" key="1">
    <citation type="journal article" date="2017" name="Int. J. Syst. Evol. Microbiol.">
        <title>Bacillus notoginsengisoli sp. nov., a novel bacterium isolated from the rhizosphere of Panax notoginseng.</title>
        <authorList>
            <person name="Zhang M.Y."/>
            <person name="Cheng J."/>
            <person name="Cai Y."/>
            <person name="Zhang T.Y."/>
            <person name="Wu Y.Y."/>
            <person name="Manikprabhu D."/>
            <person name="Li W.J."/>
            <person name="Zhang Y.X."/>
        </authorList>
    </citation>
    <scope>NUCLEOTIDE SEQUENCE [LARGE SCALE GENOMIC DNA]</scope>
    <source>
        <strain evidence="6 7">JCM 30743</strain>
    </source>
</reference>
<dbReference type="NCBIfam" id="TIGR00005">
    <property type="entry name" value="rluA_subfam"/>
    <property type="match status" value="1"/>
</dbReference>
<dbReference type="SUPFAM" id="SSF55120">
    <property type="entry name" value="Pseudouridine synthase"/>
    <property type="match status" value="1"/>
</dbReference>
<dbReference type="GO" id="GO:0000455">
    <property type="term" value="P:enzyme-directed rRNA pseudouridine synthesis"/>
    <property type="evidence" value="ECO:0007669"/>
    <property type="project" value="TreeGrafter"/>
</dbReference>
<evidence type="ECO:0000256" key="4">
    <source>
        <dbReference type="RuleBase" id="RU362028"/>
    </source>
</evidence>
<dbReference type="InterPro" id="IPR006145">
    <property type="entry name" value="PsdUridine_synth_RsuA/RluA"/>
</dbReference>
<comment type="similarity">
    <text evidence="2 4">Belongs to the pseudouridine synthase RluA family.</text>
</comment>
<feature type="domain" description="Pseudouridine synthase RsuA/RluA-like" evidence="5">
    <location>
        <begin position="94"/>
        <end position="247"/>
    </location>
</feature>
<keyword evidence="4" id="KW-0413">Isomerase</keyword>
<evidence type="ECO:0000256" key="3">
    <source>
        <dbReference type="PIRSR" id="PIRSR606225-1"/>
    </source>
</evidence>
<evidence type="ECO:0000313" key="6">
    <source>
        <dbReference type="EMBL" id="RHW34126.1"/>
    </source>
</evidence>
<dbReference type="InterPro" id="IPR050188">
    <property type="entry name" value="RluA_PseudoU_synthase"/>
</dbReference>
<dbReference type="Pfam" id="PF00849">
    <property type="entry name" value="PseudoU_synth_2"/>
    <property type="match status" value="1"/>
</dbReference>
<gene>
    <name evidence="6" type="ORF">D1B31_19685</name>
</gene>
<keyword evidence="7" id="KW-1185">Reference proteome</keyword>
<dbReference type="GO" id="GO:0009982">
    <property type="term" value="F:pseudouridine synthase activity"/>
    <property type="evidence" value="ECO:0007669"/>
    <property type="project" value="InterPro"/>
</dbReference>
<dbReference type="PROSITE" id="PS01129">
    <property type="entry name" value="PSI_RLU"/>
    <property type="match status" value="1"/>
</dbReference>
<name>A0A417YKW0_9BACI</name>
<evidence type="ECO:0000256" key="2">
    <source>
        <dbReference type="ARBA" id="ARBA00010876"/>
    </source>
</evidence>
<dbReference type="OrthoDB" id="9807829at2"/>
<dbReference type="EMBL" id="QWEG01000015">
    <property type="protein sequence ID" value="RHW34126.1"/>
    <property type="molecule type" value="Genomic_DNA"/>
</dbReference>
<comment type="function">
    <text evidence="4">Responsible for synthesis of pseudouridine from uracil.</text>
</comment>
<sequence length="306" mass="34502">MLVTKRQGTFMELTIPDLWNGLTIAEIFKVKWNAPKKLVHDFRMSGRVKIRGEKAGWETPLAAGDKIHIGLFIESPPLLEPFCKEIDILYEDDHLLIVNKPPFMNTHPNKEGDHDTLLNAMAYHLQMTGEGASLQHVHRLDRDTTGAILFAKHPLAGAILGRMLEERTIHRTYIAGVHGTVLKNNGTIEEPIGRDRHHPTRRRVSATGQAARTNYKVLKVDRSAKLTWIACWLDTGRTHQIRVHFSHIGHPLAGDPLYGGKPIFPRQALHSAKLAFPHPITFKNIEVKAPFLDDPPIFNGLDLDKI</sequence>
<dbReference type="PANTHER" id="PTHR21600">
    <property type="entry name" value="MITOCHONDRIAL RNA PSEUDOURIDINE SYNTHASE"/>
    <property type="match status" value="1"/>
</dbReference>
<dbReference type="Proteomes" id="UP000284416">
    <property type="component" value="Unassembled WGS sequence"/>
</dbReference>
<proteinExistence type="inferred from homology"/>
<dbReference type="InterPro" id="IPR006225">
    <property type="entry name" value="PsdUridine_synth_RluC/D"/>
</dbReference>
<dbReference type="InterPro" id="IPR006224">
    <property type="entry name" value="PsdUridine_synth_RluA-like_CS"/>
</dbReference>
<comment type="caution">
    <text evidence="6">The sequence shown here is derived from an EMBL/GenBank/DDBJ whole genome shotgun (WGS) entry which is preliminary data.</text>
</comment>
<accession>A0A417YKW0</accession>
<dbReference type="PANTHER" id="PTHR21600:SF71">
    <property type="entry name" value="PSEUDOURIDINE SYNTHASE"/>
    <property type="match status" value="1"/>
</dbReference>
<dbReference type="GO" id="GO:0003723">
    <property type="term" value="F:RNA binding"/>
    <property type="evidence" value="ECO:0007669"/>
    <property type="project" value="InterPro"/>
</dbReference>
<evidence type="ECO:0000313" key="7">
    <source>
        <dbReference type="Proteomes" id="UP000284416"/>
    </source>
</evidence>
<evidence type="ECO:0000256" key="1">
    <source>
        <dbReference type="ARBA" id="ARBA00000073"/>
    </source>
</evidence>
<evidence type="ECO:0000259" key="5">
    <source>
        <dbReference type="Pfam" id="PF00849"/>
    </source>
</evidence>
<dbReference type="GO" id="GO:0140098">
    <property type="term" value="F:catalytic activity, acting on RNA"/>
    <property type="evidence" value="ECO:0007669"/>
    <property type="project" value="UniProtKB-ARBA"/>
</dbReference>
<protein>
    <recommendedName>
        <fullName evidence="4">Pseudouridine synthase</fullName>
        <ecNumber evidence="4">5.4.99.-</ecNumber>
    </recommendedName>
</protein>
<organism evidence="6 7">
    <name type="scientific">Neobacillus notoginsengisoli</name>
    <dbReference type="NCBI Taxonomy" id="1578198"/>
    <lineage>
        <taxon>Bacteria</taxon>
        <taxon>Bacillati</taxon>
        <taxon>Bacillota</taxon>
        <taxon>Bacilli</taxon>
        <taxon>Bacillales</taxon>
        <taxon>Bacillaceae</taxon>
        <taxon>Neobacillus</taxon>
    </lineage>
</organism>
<dbReference type="EC" id="5.4.99.-" evidence="4"/>
<comment type="catalytic activity">
    <reaction evidence="1 4">
        <text>a uridine in RNA = a pseudouridine in RNA</text>
        <dbReference type="Rhea" id="RHEA:48348"/>
        <dbReference type="Rhea" id="RHEA-COMP:12068"/>
        <dbReference type="Rhea" id="RHEA-COMP:12069"/>
        <dbReference type="ChEBI" id="CHEBI:65314"/>
        <dbReference type="ChEBI" id="CHEBI:65315"/>
    </reaction>
</comment>
<dbReference type="InterPro" id="IPR020103">
    <property type="entry name" value="PsdUridine_synth_cat_dom_sf"/>
</dbReference>
<dbReference type="Gene3D" id="3.30.2350.10">
    <property type="entry name" value="Pseudouridine synthase"/>
    <property type="match status" value="1"/>
</dbReference>